<accession>E8LF31</accession>
<reference evidence="11 12" key="1">
    <citation type="submission" date="2011-01" db="EMBL/GenBank/DDBJ databases">
        <authorList>
            <person name="Weinstock G."/>
            <person name="Sodergren E."/>
            <person name="Clifton S."/>
            <person name="Fulton L."/>
            <person name="Fulton B."/>
            <person name="Courtney L."/>
            <person name="Fronick C."/>
            <person name="Harrison M."/>
            <person name="Strong C."/>
            <person name="Farmer C."/>
            <person name="Delahaunty K."/>
            <person name="Markovic C."/>
            <person name="Hall O."/>
            <person name="Minx P."/>
            <person name="Tomlinson C."/>
            <person name="Mitreva M."/>
            <person name="Hou S."/>
            <person name="Chen J."/>
            <person name="Wollam A."/>
            <person name="Pepin K.H."/>
            <person name="Johnson M."/>
            <person name="Bhonagiri V."/>
            <person name="Zhang X."/>
            <person name="Suruliraj S."/>
            <person name="Warren W."/>
            <person name="Chinwalla A."/>
            <person name="Mardis E.R."/>
            <person name="Wilson R.K."/>
        </authorList>
    </citation>
    <scope>NUCLEOTIDE SEQUENCE [LARGE SCALE GENOMIC DNA]</scope>
    <source>
        <strain evidence="11 12">YIT 12067</strain>
    </source>
</reference>
<organism evidence="11 12">
    <name type="scientific">Phascolarctobacterium succinatutens YIT 12067</name>
    <dbReference type="NCBI Taxonomy" id="626939"/>
    <lineage>
        <taxon>Bacteria</taxon>
        <taxon>Bacillati</taxon>
        <taxon>Bacillota</taxon>
        <taxon>Negativicutes</taxon>
        <taxon>Acidaminococcales</taxon>
        <taxon>Acidaminococcaceae</taxon>
        <taxon>Phascolarctobacterium</taxon>
    </lineage>
</organism>
<feature type="transmembrane region" description="Helical" evidence="10">
    <location>
        <begin position="12"/>
        <end position="33"/>
    </location>
</feature>
<dbReference type="eggNOG" id="COG1314">
    <property type="taxonomic scope" value="Bacteria"/>
</dbReference>
<dbReference type="Proteomes" id="UP000004923">
    <property type="component" value="Unassembled WGS sequence"/>
</dbReference>
<evidence type="ECO:0000256" key="5">
    <source>
        <dbReference type="ARBA" id="ARBA00022692"/>
    </source>
</evidence>
<protein>
    <recommendedName>
        <fullName evidence="10">Protein-export membrane protein SecG</fullName>
    </recommendedName>
</protein>
<dbReference type="AlphaFoldDB" id="E8LF31"/>
<keyword evidence="3 10" id="KW-0813">Transport</keyword>
<keyword evidence="7 10" id="KW-1133">Transmembrane helix</keyword>
<evidence type="ECO:0000256" key="9">
    <source>
        <dbReference type="ARBA" id="ARBA00023136"/>
    </source>
</evidence>
<keyword evidence="5 10" id="KW-0812">Transmembrane</keyword>
<feature type="transmembrane region" description="Helical" evidence="10">
    <location>
        <begin position="62"/>
        <end position="82"/>
    </location>
</feature>
<name>E8LF31_9FIRM</name>
<evidence type="ECO:0000256" key="2">
    <source>
        <dbReference type="ARBA" id="ARBA00008445"/>
    </source>
</evidence>
<keyword evidence="12" id="KW-1185">Reference proteome</keyword>
<dbReference type="GO" id="GO:0005886">
    <property type="term" value="C:plasma membrane"/>
    <property type="evidence" value="ECO:0007669"/>
    <property type="project" value="UniProtKB-SubCell"/>
</dbReference>
<comment type="function">
    <text evidence="10">Involved in protein export. Participates in an early event of protein translocation.</text>
</comment>
<dbReference type="InterPro" id="IPR004692">
    <property type="entry name" value="SecG"/>
</dbReference>
<evidence type="ECO:0000256" key="7">
    <source>
        <dbReference type="ARBA" id="ARBA00022989"/>
    </source>
</evidence>
<comment type="subcellular location">
    <subcellularLocation>
        <location evidence="1 10">Cell membrane</location>
        <topology evidence="1 10">Multi-pass membrane protein</topology>
    </subcellularLocation>
</comment>
<gene>
    <name evidence="11" type="primary">secG</name>
    <name evidence="11" type="ORF">HMPREF9443_01466</name>
</gene>
<evidence type="ECO:0000256" key="8">
    <source>
        <dbReference type="ARBA" id="ARBA00023010"/>
    </source>
</evidence>
<proteinExistence type="inferred from homology"/>
<evidence type="ECO:0000256" key="10">
    <source>
        <dbReference type="RuleBase" id="RU365087"/>
    </source>
</evidence>
<evidence type="ECO:0000256" key="1">
    <source>
        <dbReference type="ARBA" id="ARBA00004651"/>
    </source>
</evidence>
<evidence type="ECO:0000256" key="4">
    <source>
        <dbReference type="ARBA" id="ARBA00022475"/>
    </source>
</evidence>
<keyword evidence="6 10" id="KW-0653">Protein transport</keyword>
<dbReference type="PANTHER" id="PTHR34182">
    <property type="entry name" value="PROTEIN-EXPORT MEMBRANE PROTEIN SECG"/>
    <property type="match status" value="1"/>
</dbReference>
<comment type="similarity">
    <text evidence="2 10">Belongs to the SecG family.</text>
</comment>
<comment type="caution">
    <text evidence="11">The sequence shown here is derived from an EMBL/GenBank/DDBJ whole genome shotgun (WGS) entry which is preliminary data.</text>
</comment>
<evidence type="ECO:0000313" key="12">
    <source>
        <dbReference type="Proteomes" id="UP000004923"/>
    </source>
</evidence>
<evidence type="ECO:0000313" key="11">
    <source>
        <dbReference type="EMBL" id="EFY04565.1"/>
    </source>
</evidence>
<dbReference type="EMBL" id="AEVN01000068">
    <property type="protein sequence ID" value="EFY04565.1"/>
    <property type="molecule type" value="Genomic_DNA"/>
</dbReference>
<dbReference type="Pfam" id="PF03840">
    <property type="entry name" value="SecG"/>
    <property type="match status" value="1"/>
</dbReference>
<evidence type="ECO:0000256" key="3">
    <source>
        <dbReference type="ARBA" id="ARBA00022448"/>
    </source>
</evidence>
<sequence>MVQKYEEVSSVIETVLMVLEVIVCIALIGAVLLQSGKGGGMGSTFGGSDGAFFGKGNDLDTLMAKATIYLGVAFAVITLALAKINA</sequence>
<dbReference type="GO" id="GO:0043952">
    <property type="term" value="P:protein transport by the Sec complex"/>
    <property type="evidence" value="ECO:0007669"/>
    <property type="project" value="TreeGrafter"/>
</dbReference>
<dbReference type="HOGENOM" id="CLU_094156_6_2_9"/>
<dbReference type="GO" id="GO:0065002">
    <property type="term" value="P:intracellular protein transmembrane transport"/>
    <property type="evidence" value="ECO:0007669"/>
    <property type="project" value="TreeGrafter"/>
</dbReference>
<dbReference type="GO" id="GO:0009306">
    <property type="term" value="P:protein secretion"/>
    <property type="evidence" value="ECO:0007669"/>
    <property type="project" value="UniProtKB-UniRule"/>
</dbReference>
<keyword evidence="8 10" id="KW-0811">Translocation</keyword>
<dbReference type="NCBIfam" id="TIGR00810">
    <property type="entry name" value="secG"/>
    <property type="match status" value="1"/>
</dbReference>
<keyword evidence="9 10" id="KW-0472">Membrane</keyword>
<dbReference type="PRINTS" id="PR01651">
    <property type="entry name" value="SECGEXPORT"/>
</dbReference>
<keyword evidence="4 10" id="KW-1003">Cell membrane</keyword>
<dbReference type="PANTHER" id="PTHR34182:SF1">
    <property type="entry name" value="PROTEIN-EXPORT MEMBRANE PROTEIN SECG"/>
    <property type="match status" value="1"/>
</dbReference>
<dbReference type="GO" id="GO:0015450">
    <property type="term" value="F:protein-transporting ATPase activity"/>
    <property type="evidence" value="ECO:0007669"/>
    <property type="project" value="UniProtKB-UniRule"/>
</dbReference>
<evidence type="ECO:0000256" key="6">
    <source>
        <dbReference type="ARBA" id="ARBA00022927"/>
    </source>
</evidence>